<organism evidence="5 6">
    <name type="scientific">Anaeromicrobium sediminis</name>
    <dbReference type="NCBI Taxonomy" id="1478221"/>
    <lineage>
        <taxon>Bacteria</taxon>
        <taxon>Bacillati</taxon>
        <taxon>Bacillota</taxon>
        <taxon>Clostridia</taxon>
        <taxon>Peptostreptococcales</taxon>
        <taxon>Thermotaleaceae</taxon>
        <taxon>Anaeromicrobium</taxon>
    </lineage>
</organism>
<keyword evidence="1 3" id="KW-0547">Nucleotide-binding</keyword>
<comment type="caution">
    <text evidence="5">The sequence shown here is derived from an EMBL/GenBank/DDBJ whole genome shotgun (WGS) entry which is preliminary data.</text>
</comment>
<dbReference type="Gene3D" id="3.40.630.30">
    <property type="match status" value="1"/>
</dbReference>
<dbReference type="GO" id="GO:0008771">
    <property type="term" value="F:[citrate (pro-3S)-lyase] ligase activity"/>
    <property type="evidence" value="ECO:0007669"/>
    <property type="project" value="UniProtKB-EC"/>
</dbReference>
<proteinExistence type="predicted"/>
<dbReference type="NCBIfam" id="TIGR00124">
    <property type="entry name" value="cit_ly_ligase"/>
    <property type="match status" value="1"/>
</dbReference>
<dbReference type="PIRSF" id="PIRSF005751">
    <property type="entry name" value="Acet_citr_lig"/>
    <property type="match status" value="1"/>
</dbReference>
<keyword evidence="5" id="KW-0456">Lyase</keyword>
<gene>
    <name evidence="5" type="primary">citC</name>
    <name evidence="5" type="ORF">CCE28_17495</name>
</gene>
<dbReference type="SUPFAM" id="SSF55729">
    <property type="entry name" value="Acyl-CoA N-acyltransferases (Nat)"/>
    <property type="match status" value="1"/>
</dbReference>
<dbReference type="InterPro" id="IPR004821">
    <property type="entry name" value="Cyt_trans-like"/>
</dbReference>
<evidence type="ECO:0000256" key="2">
    <source>
        <dbReference type="ARBA" id="ARBA00022840"/>
    </source>
</evidence>
<name>A0A267MEI6_9FIRM</name>
<dbReference type="Gene3D" id="3.40.50.620">
    <property type="entry name" value="HUPs"/>
    <property type="match status" value="1"/>
</dbReference>
<dbReference type="SUPFAM" id="SSF52374">
    <property type="entry name" value="Nucleotidylyl transferase"/>
    <property type="match status" value="1"/>
</dbReference>
<sequence length="351" mass="40377">MGKRREPRLEFSIREILIYEEIVKAEELLSRNNLSLGQNLDHILGIYNKGQLIGTGGIKGNTLRCIAIDQSYKGTNVLNKLISELIKIQYFRGNTHIFIFTKPSAKGSFNHMGFYEIEEVKNEVVLMENRKSGLEEYLKSLRDYKTCGEDIGAIVMNGNPFTLGHRYLIERAAEDCDHLHIFVLSSEKSTFSHKVRYDLIKKGTEHIKNITVHSGGPYIISEATFPTYFMKEKSDKSRIHAILDSKIFSKNIGPSLGINTRYVGDEPYCKTTNMYNNILKEILPSHNIDLKVIKRKSHDHKPISASLVRDYMKNEEYEKIKNLVPNTTYNYLVSEEGKKIIKKIKGKEERH</sequence>
<keyword evidence="2 3" id="KW-0067">ATP-binding</keyword>
<evidence type="ECO:0000259" key="4">
    <source>
        <dbReference type="SMART" id="SM00764"/>
    </source>
</evidence>
<dbReference type="GO" id="GO:0016829">
    <property type="term" value="F:lyase activity"/>
    <property type="evidence" value="ECO:0007669"/>
    <property type="project" value="UniProtKB-KW"/>
</dbReference>
<comment type="function">
    <text evidence="3">Acetylation of prosthetic group (2-(5''-phosphoribosyl)-3'-dephosphocoenzyme-A) of the gamma subunit of citrate lyase.</text>
</comment>
<dbReference type="EMBL" id="NIBG01000021">
    <property type="protein sequence ID" value="PAB57956.1"/>
    <property type="molecule type" value="Genomic_DNA"/>
</dbReference>
<evidence type="ECO:0000313" key="6">
    <source>
        <dbReference type="Proteomes" id="UP000216024"/>
    </source>
</evidence>
<dbReference type="InterPro" id="IPR016181">
    <property type="entry name" value="Acyl_CoA_acyltransferase"/>
</dbReference>
<reference evidence="5 6" key="1">
    <citation type="submission" date="2017-06" db="EMBL/GenBank/DDBJ databases">
        <title>Draft genome sequence of anaerobic fermentative bacterium Anaeromicrobium sediminis DY2726D isolated from West Pacific Ocean sediments.</title>
        <authorList>
            <person name="Zeng X."/>
        </authorList>
    </citation>
    <scope>NUCLEOTIDE SEQUENCE [LARGE SCALE GENOMIC DNA]</scope>
    <source>
        <strain evidence="5 6">DY2726D</strain>
    </source>
</reference>
<dbReference type="OrthoDB" id="9779753at2"/>
<keyword evidence="6" id="KW-1185">Reference proteome</keyword>
<dbReference type="NCBIfam" id="TIGR00125">
    <property type="entry name" value="cyt_tran_rel"/>
    <property type="match status" value="1"/>
</dbReference>
<dbReference type="GO" id="GO:0005524">
    <property type="term" value="F:ATP binding"/>
    <property type="evidence" value="ECO:0007669"/>
    <property type="project" value="UniProtKB-UniRule"/>
</dbReference>
<evidence type="ECO:0000313" key="5">
    <source>
        <dbReference type="EMBL" id="PAB57956.1"/>
    </source>
</evidence>
<protein>
    <recommendedName>
        <fullName evidence="3">[Citrate [pro-3S]-lyase] ligase</fullName>
        <ecNumber evidence="3">6.2.1.22</ecNumber>
    </recommendedName>
</protein>
<dbReference type="Proteomes" id="UP000216024">
    <property type="component" value="Unassembled WGS sequence"/>
</dbReference>
<dbReference type="InterPro" id="IPR014729">
    <property type="entry name" value="Rossmann-like_a/b/a_fold"/>
</dbReference>
<comment type="catalytic activity">
    <reaction evidence="3">
        <text>holo-[citrate lyase ACP] + acetate + ATP = acetyl-[citrate lyase ACP] + AMP + diphosphate</text>
        <dbReference type="Rhea" id="RHEA:23788"/>
        <dbReference type="Rhea" id="RHEA-COMP:10158"/>
        <dbReference type="Rhea" id="RHEA-COMP:13710"/>
        <dbReference type="ChEBI" id="CHEBI:30089"/>
        <dbReference type="ChEBI" id="CHEBI:30616"/>
        <dbReference type="ChEBI" id="CHEBI:33019"/>
        <dbReference type="ChEBI" id="CHEBI:82683"/>
        <dbReference type="ChEBI" id="CHEBI:137976"/>
        <dbReference type="ChEBI" id="CHEBI:456215"/>
        <dbReference type="EC" id="6.2.1.22"/>
    </reaction>
</comment>
<dbReference type="Pfam" id="PF08218">
    <property type="entry name" value="Citrate_ly_lig"/>
    <property type="match status" value="1"/>
</dbReference>
<dbReference type="PANTHER" id="PTHR40599:SF1">
    <property type="entry name" value="[CITRATE [PRO-3S]-LYASE] LIGASE"/>
    <property type="match status" value="1"/>
</dbReference>
<evidence type="ECO:0000256" key="3">
    <source>
        <dbReference type="PIRNR" id="PIRNR005751"/>
    </source>
</evidence>
<feature type="domain" description="Citrate lyase ligase C-terminal" evidence="4">
    <location>
        <begin position="151"/>
        <end position="332"/>
    </location>
</feature>
<dbReference type="PANTHER" id="PTHR40599">
    <property type="entry name" value="[CITRATE [PRO-3S]-LYASE] LIGASE"/>
    <property type="match status" value="1"/>
</dbReference>
<keyword evidence="3 5" id="KW-0436">Ligase</keyword>
<dbReference type="InterPro" id="IPR013166">
    <property type="entry name" value="Citrate_lyase_ligase_C"/>
</dbReference>
<dbReference type="EC" id="6.2.1.22" evidence="3"/>
<accession>A0A267MEI6</accession>
<dbReference type="AlphaFoldDB" id="A0A267MEI6"/>
<evidence type="ECO:0000256" key="1">
    <source>
        <dbReference type="ARBA" id="ARBA00022741"/>
    </source>
</evidence>
<dbReference type="SMART" id="SM00764">
    <property type="entry name" value="Citrate_ly_lig"/>
    <property type="match status" value="1"/>
</dbReference>
<dbReference type="InterPro" id="IPR005216">
    <property type="entry name" value="Citrate_lyase_ligase"/>
</dbReference>